<dbReference type="Proteomes" id="UP000053676">
    <property type="component" value="Unassembled WGS sequence"/>
</dbReference>
<organism evidence="1 2">
    <name type="scientific">Necator americanus</name>
    <name type="common">Human hookworm</name>
    <dbReference type="NCBI Taxonomy" id="51031"/>
    <lineage>
        <taxon>Eukaryota</taxon>
        <taxon>Metazoa</taxon>
        <taxon>Ecdysozoa</taxon>
        <taxon>Nematoda</taxon>
        <taxon>Chromadorea</taxon>
        <taxon>Rhabditida</taxon>
        <taxon>Rhabditina</taxon>
        <taxon>Rhabditomorpha</taxon>
        <taxon>Strongyloidea</taxon>
        <taxon>Ancylostomatidae</taxon>
        <taxon>Bunostominae</taxon>
        <taxon>Necator</taxon>
    </lineage>
</organism>
<evidence type="ECO:0000313" key="1">
    <source>
        <dbReference type="EMBL" id="ETN84209.1"/>
    </source>
</evidence>
<keyword evidence="2" id="KW-1185">Reference proteome</keyword>
<reference evidence="2" key="1">
    <citation type="journal article" date="2014" name="Nat. Genet.">
        <title>Genome of the human hookworm Necator americanus.</title>
        <authorList>
            <person name="Tang Y.T."/>
            <person name="Gao X."/>
            <person name="Rosa B.A."/>
            <person name="Abubucker S."/>
            <person name="Hallsworth-Pepin K."/>
            <person name="Martin J."/>
            <person name="Tyagi R."/>
            <person name="Heizer E."/>
            <person name="Zhang X."/>
            <person name="Bhonagiri-Palsikar V."/>
            <person name="Minx P."/>
            <person name="Warren W.C."/>
            <person name="Wang Q."/>
            <person name="Zhan B."/>
            <person name="Hotez P.J."/>
            <person name="Sternberg P.W."/>
            <person name="Dougall A."/>
            <person name="Gaze S.T."/>
            <person name="Mulvenna J."/>
            <person name="Sotillo J."/>
            <person name="Ranganathan S."/>
            <person name="Rabelo E.M."/>
            <person name="Wilson R.K."/>
            <person name="Felgner P.L."/>
            <person name="Bethony J."/>
            <person name="Hawdon J.M."/>
            <person name="Gasser R.B."/>
            <person name="Loukas A."/>
            <person name="Mitreva M."/>
        </authorList>
    </citation>
    <scope>NUCLEOTIDE SEQUENCE [LARGE SCALE GENOMIC DNA]</scope>
</reference>
<accession>W2TRB2</accession>
<protein>
    <submittedName>
        <fullName evidence="1">Uncharacterized protein</fullName>
    </submittedName>
</protein>
<dbReference type="AlphaFoldDB" id="W2TRB2"/>
<name>W2TRB2_NECAM</name>
<dbReference type="EMBL" id="KI657991">
    <property type="protein sequence ID" value="ETN84209.1"/>
    <property type="molecule type" value="Genomic_DNA"/>
</dbReference>
<gene>
    <name evidence="1" type="ORF">NECAME_17209</name>
</gene>
<proteinExistence type="predicted"/>
<dbReference type="KEGG" id="nai:NECAME_17209"/>
<evidence type="ECO:0000313" key="2">
    <source>
        <dbReference type="Proteomes" id="UP000053676"/>
    </source>
</evidence>
<sequence length="82" mass="9201">MTDKIVEQPAKEMPEMKNVKLRMTNLHLHANGVFSNVKSHVSGVDELLFGNFCILLGVELFSLERVVQTFEAVVVGSSREVR</sequence>